<keyword evidence="1" id="KW-0677">Repeat</keyword>
<dbReference type="VEuPathDB" id="FungiDB:ASPGLDRAFT_54802"/>
<gene>
    <name evidence="4" type="ORF">ASPGLDRAFT_54802</name>
</gene>
<dbReference type="EMBL" id="KV878889">
    <property type="protein sequence ID" value="OJJ88829.1"/>
    <property type="molecule type" value="Genomic_DNA"/>
</dbReference>
<name>A0A1L9VY74_ASPGL</name>
<accession>A0A1L9VY74</accession>
<dbReference type="InterPro" id="IPR056884">
    <property type="entry name" value="NPHP3-like_N"/>
</dbReference>
<dbReference type="InterPro" id="IPR054471">
    <property type="entry name" value="GPIID_WHD"/>
</dbReference>
<dbReference type="Pfam" id="PF24883">
    <property type="entry name" value="NPHP3_N"/>
    <property type="match status" value="1"/>
</dbReference>
<dbReference type="AlphaFoldDB" id="A0A1L9VY74"/>
<organism evidence="4 5">
    <name type="scientific">Aspergillus glaucus CBS 516.65</name>
    <dbReference type="NCBI Taxonomy" id="1160497"/>
    <lineage>
        <taxon>Eukaryota</taxon>
        <taxon>Fungi</taxon>
        <taxon>Dikarya</taxon>
        <taxon>Ascomycota</taxon>
        <taxon>Pezizomycotina</taxon>
        <taxon>Eurotiomycetes</taxon>
        <taxon>Eurotiomycetidae</taxon>
        <taxon>Eurotiales</taxon>
        <taxon>Aspergillaceae</taxon>
        <taxon>Aspergillus</taxon>
        <taxon>Aspergillus subgen. Aspergillus</taxon>
    </lineage>
</organism>
<dbReference type="RefSeq" id="XP_022405505.1">
    <property type="nucleotide sequence ID" value="XM_022548101.1"/>
</dbReference>
<dbReference type="GeneID" id="34464362"/>
<dbReference type="Gene3D" id="3.40.50.300">
    <property type="entry name" value="P-loop containing nucleotide triphosphate hydrolases"/>
    <property type="match status" value="1"/>
</dbReference>
<evidence type="ECO:0000259" key="2">
    <source>
        <dbReference type="Pfam" id="PF22939"/>
    </source>
</evidence>
<dbReference type="InterPro" id="IPR027417">
    <property type="entry name" value="P-loop_NTPase"/>
</dbReference>
<dbReference type="OrthoDB" id="195446at2759"/>
<evidence type="ECO:0000256" key="1">
    <source>
        <dbReference type="ARBA" id="ARBA00022737"/>
    </source>
</evidence>
<dbReference type="Pfam" id="PF22939">
    <property type="entry name" value="WHD_GPIID"/>
    <property type="match status" value="1"/>
</dbReference>
<reference evidence="5" key="1">
    <citation type="journal article" date="2017" name="Genome Biol.">
        <title>Comparative genomics reveals high biological diversity and specific adaptations in the industrially and medically important fungal genus Aspergillus.</title>
        <authorList>
            <person name="de Vries R.P."/>
            <person name="Riley R."/>
            <person name="Wiebenga A."/>
            <person name="Aguilar-Osorio G."/>
            <person name="Amillis S."/>
            <person name="Uchima C.A."/>
            <person name="Anderluh G."/>
            <person name="Asadollahi M."/>
            <person name="Askin M."/>
            <person name="Barry K."/>
            <person name="Battaglia E."/>
            <person name="Bayram O."/>
            <person name="Benocci T."/>
            <person name="Braus-Stromeyer S.A."/>
            <person name="Caldana C."/>
            <person name="Canovas D."/>
            <person name="Cerqueira G.C."/>
            <person name="Chen F."/>
            <person name="Chen W."/>
            <person name="Choi C."/>
            <person name="Clum A."/>
            <person name="Dos Santos R.A."/>
            <person name="Damasio A.R."/>
            <person name="Diallinas G."/>
            <person name="Emri T."/>
            <person name="Fekete E."/>
            <person name="Flipphi M."/>
            <person name="Freyberg S."/>
            <person name="Gallo A."/>
            <person name="Gournas C."/>
            <person name="Habgood R."/>
            <person name="Hainaut M."/>
            <person name="Harispe M.L."/>
            <person name="Henrissat B."/>
            <person name="Hilden K.S."/>
            <person name="Hope R."/>
            <person name="Hossain A."/>
            <person name="Karabika E."/>
            <person name="Karaffa L."/>
            <person name="Karanyi Z."/>
            <person name="Krasevec N."/>
            <person name="Kuo A."/>
            <person name="Kusch H."/>
            <person name="LaButti K."/>
            <person name="Lagendijk E.L."/>
            <person name="Lapidus A."/>
            <person name="Levasseur A."/>
            <person name="Lindquist E."/>
            <person name="Lipzen A."/>
            <person name="Logrieco A.F."/>
            <person name="MacCabe A."/>
            <person name="Maekelae M.R."/>
            <person name="Malavazi I."/>
            <person name="Melin P."/>
            <person name="Meyer V."/>
            <person name="Mielnichuk N."/>
            <person name="Miskei M."/>
            <person name="Molnar A.P."/>
            <person name="Mule G."/>
            <person name="Ngan C.Y."/>
            <person name="Orejas M."/>
            <person name="Orosz E."/>
            <person name="Ouedraogo J.P."/>
            <person name="Overkamp K.M."/>
            <person name="Park H.-S."/>
            <person name="Perrone G."/>
            <person name="Piumi F."/>
            <person name="Punt P.J."/>
            <person name="Ram A.F."/>
            <person name="Ramon A."/>
            <person name="Rauscher S."/>
            <person name="Record E."/>
            <person name="Riano-Pachon D.M."/>
            <person name="Robert V."/>
            <person name="Roehrig J."/>
            <person name="Ruller R."/>
            <person name="Salamov A."/>
            <person name="Salih N.S."/>
            <person name="Samson R.A."/>
            <person name="Sandor E."/>
            <person name="Sanguinetti M."/>
            <person name="Schuetze T."/>
            <person name="Sepcic K."/>
            <person name="Shelest E."/>
            <person name="Sherlock G."/>
            <person name="Sophianopoulou V."/>
            <person name="Squina F.M."/>
            <person name="Sun H."/>
            <person name="Susca A."/>
            <person name="Todd R.B."/>
            <person name="Tsang A."/>
            <person name="Unkles S.E."/>
            <person name="van de Wiele N."/>
            <person name="van Rossen-Uffink D."/>
            <person name="Oliveira J.V."/>
            <person name="Vesth T.C."/>
            <person name="Visser J."/>
            <person name="Yu J.-H."/>
            <person name="Zhou M."/>
            <person name="Andersen M.R."/>
            <person name="Archer D.B."/>
            <person name="Baker S.E."/>
            <person name="Benoit I."/>
            <person name="Brakhage A.A."/>
            <person name="Braus G.H."/>
            <person name="Fischer R."/>
            <person name="Frisvad J.C."/>
            <person name="Goldman G.H."/>
            <person name="Houbraken J."/>
            <person name="Oakley B."/>
            <person name="Pocsi I."/>
            <person name="Scazzocchio C."/>
            <person name="Seiboth B."/>
            <person name="vanKuyk P.A."/>
            <person name="Wortman J."/>
            <person name="Dyer P.S."/>
            <person name="Grigoriev I.V."/>
        </authorList>
    </citation>
    <scope>NUCLEOTIDE SEQUENCE [LARGE SCALE GENOMIC DNA]</scope>
    <source>
        <strain evidence="5">CBS 516.65</strain>
    </source>
</reference>
<dbReference type="GO" id="GO:0003824">
    <property type="term" value="F:catalytic activity"/>
    <property type="evidence" value="ECO:0007669"/>
    <property type="project" value="InterPro"/>
</dbReference>
<dbReference type="PANTHER" id="PTHR10039">
    <property type="entry name" value="AMELOGENIN"/>
    <property type="match status" value="1"/>
</dbReference>
<dbReference type="InterPro" id="IPR035994">
    <property type="entry name" value="Nucleoside_phosphorylase_sf"/>
</dbReference>
<evidence type="ECO:0000313" key="5">
    <source>
        <dbReference type="Proteomes" id="UP000184300"/>
    </source>
</evidence>
<dbReference type="GO" id="GO:0009116">
    <property type="term" value="P:nucleoside metabolic process"/>
    <property type="evidence" value="ECO:0007669"/>
    <property type="project" value="InterPro"/>
</dbReference>
<proteinExistence type="predicted"/>
<dbReference type="Gene3D" id="3.40.50.1580">
    <property type="entry name" value="Nucleoside phosphorylase domain"/>
    <property type="match status" value="1"/>
</dbReference>
<evidence type="ECO:0000313" key="4">
    <source>
        <dbReference type="EMBL" id="OJJ88829.1"/>
    </source>
</evidence>
<dbReference type="STRING" id="1160497.A0A1L9VY74"/>
<evidence type="ECO:0000259" key="3">
    <source>
        <dbReference type="Pfam" id="PF24883"/>
    </source>
</evidence>
<dbReference type="SUPFAM" id="SSF53167">
    <property type="entry name" value="Purine and uridine phosphorylases"/>
    <property type="match status" value="1"/>
</dbReference>
<dbReference type="PANTHER" id="PTHR10039:SF15">
    <property type="entry name" value="NACHT DOMAIN-CONTAINING PROTEIN"/>
    <property type="match status" value="1"/>
</dbReference>
<dbReference type="SUPFAM" id="SSF52540">
    <property type="entry name" value="P-loop containing nucleoside triphosphate hydrolases"/>
    <property type="match status" value="1"/>
</dbReference>
<feature type="domain" description="Nephrocystin 3-like N-terminal" evidence="3">
    <location>
        <begin position="193"/>
        <end position="358"/>
    </location>
</feature>
<sequence>MTLPQLNHDAYTVGWVCALRYEVNASRAMLDEEHERLPRGPNDDNSYILGQVGKHNVVIAFPGAGVHGTEAVARTTAHMIRTFRNIRFGLMVGIGGGAPKSPDPADPANDIRLGDVVVGEPKGRYVHPQKVDHTEAAANVLKDLTQSLDRVELGIAKVNTVADENQKTEILDWLSSSDYGTEQSDLFSKRQPGTSQWFINSNEFQHWLRGRNQSLLCQGIPGAGKTIMASIVINHLNSIYYDVRSINTSFIYCNFRRQYQQKPTDFLASLLKQMVWQHGSIPEDLRSIYERHKVLETRPSSDEILEVLRTVLCSCQKAFIVIDALDEIQVSDGGRATFLSHIFALQGSTGVNILATSRFVPEIEEGFFKRESAFLEIRAMDDDVRNYIEGHVSLPRSIMSKDPELESEIKVKIIDSVDGMFLLAKLHLDSLQDKVSRSEVKLALTNLPKGSKAYKEAYEEAMGQIKCQLTGFRDLALRAIAWITCARRPLTTNELQHALAVRRGMTEFDEDNLVNVGLIISVTSGLVAVDEKSNIIRLVHYTVQEYFDQTWEHWFPNAHRDVAETCLTYLTFDTVGTEAFAL</sequence>
<dbReference type="Proteomes" id="UP000184300">
    <property type="component" value="Unassembled WGS sequence"/>
</dbReference>
<protein>
    <submittedName>
        <fullName evidence="4">Uncharacterized protein</fullName>
    </submittedName>
</protein>
<keyword evidence="5" id="KW-1185">Reference proteome</keyword>
<feature type="domain" description="GPI inositol-deacylase winged helix" evidence="2">
    <location>
        <begin position="467"/>
        <end position="547"/>
    </location>
</feature>